<accession>A0ABQ4T5Y9</accession>
<dbReference type="RefSeq" id="WP_238310607.1">
    <property type="nucleotide sequence ID" value="NZ_BPQV01000004.1"/>
</dbReference>
<gene>
    <name evidence="2" type="ORF">LKMONMHP_1579</name>
</gene>
<reference evidence="2" key="2">
    <citation type="submission" date="2021-08" db="EMBL/GenBank/DDBJ databases">
        <authorList>
            <person name="Tani A."/>
            <person name="Ola A."/>
            <person name="Ogura Y."/>
            <person name="Katsura K."/>
            <person name="Hayashi T."/>
        </authorList>
    </citation>
    <scope>NUCLEOTIDE SEQUENCE</scope>
    <source>
        <strain evidence="2">NBRC 15689</strain>
    </source>
</reference>
<keyword evidence="1" id="KW-1133">Transmembrane helix</keyword>
<feature type="transmembrane region" description="Helical" evidence="1">
    <location>
        <begin position="36"/>
        <end position="57"/>
    </location>
</feature>
<evidence type="ECO:0000313" key="2">
    <source>
        <dbReference type="EMBL" id="GJE26728.1"/>
    </source>
</evidence>
<feature type="transmembrane region" description="Helical" evidence="1">
    <location>
        <begin position="7"/>
        <end position="30"/>
    </location>
</feature>
<evidence type="ECO:0000256" key="1">
    <source>
        <dbReference type="SAM" id="Phobius"/>
    </source>
</evidence>
<comment type="caution">
    <text evidence="2">The sequence shown here is derived from an EMBL/GenBank/DDBJ whole genome shotgun (WGS) entry which is preliminary data.</text>
</comment>
<keyword evidence="1" id="KW-0472">Membrane</keyword>
<protein>
    <submittedName>
        <fullName evidence="2">Uncharacterized protein</fullName>
    </submittedName>
</protein>
<keyword evidence="3" id="KW-1185">Reference proteome</keyword>
<name>A0ABQ4T5Y9_METOR</name>
<keyword evidence="1" id="KW-0812">Transmembrane</keyword>
<organism evidence="2 3">
    <name type="scientific">Methylobacterium organophilum</name>
    <dbReference type="NCBI Taxonomy" id="410"/>
    <lineage>
        <taxon>Bacteria</taxon>
        <taxon>Pseudomonadati</taxon>
        <taxon>Pseudomonadota</taxon>
        <taxon>Alphaproteobacteria</taxon>
        <taxon>Hyphomicrobiales</taxon>
        <taxon>Methylobacteriaceae</taxon>
        <taxon>Methylobacterium</taxon>
    </lineage>
</organism>
<reference evidence="2" key="1">
    <citation type="journal article" date="2021" name="Front. Microbiol.">
        <title>Comprehensive Comparative Genomics and Phenotyping of Methylobacterium Species.</title>
        <authorList>
            <person name="Alessa O."/>
            <person name="Ogura Y."/>
            <person name="Fujitani Y."/>
            <person name="Takami H."/>
            <person name="Hayashi T."/>
            <person name="Sahin N."/>
            <person name="Tani A."/>
        </authorList>
    </citation>
    <scope>NUCLEOTIDE SEQUENCE</scope>
    <source>
        <strain evidence="2">NBRC 15689</strain>
    </source>
</reference>
<sequence>MTVRLPTLSLVEAQAGPLVVGGYLCAFMLVGRPDDTYWILMVGPLLMPGLAFAPAALRDLGCAALPRRRGAGA</sequence>
<dbReference type="Proteomes" id="UP001055156">
    <property type="component" value="Unassembled WGS sequence"/>
</dbReference>
<dbReference type="EMBL" id="BPQV01000004">
    <property type="protein sequence ID" value="GJE26728.1"/>
    <property type="molecule type" value="Genomic_DNA"/>
</dbReference>
<proteinExistence type="predicted"/>
<evidence type="ECO:0000313" key="3">
    <source>
        <dbReference type="Proteomes" id="UP001055156"/>
    </source>
</evidence>